<dbReference type="Proteomes" id="UP001501867">
    <property type="component" value="Unassembled WGS sequence"/>
</dbReference>
<feature type="region of interest" description="Disordered" evidence="1">
    <location>
        <begin position="36"/>
        <end position="57"/>
    </location>
</feature>
<evidence type="ECO:0000313" key="2">
    <source>
        <dbReference type="EMBL" id="GAA0315276.1"/>
    </source>
</evidence>
<accession>A0ABP3FGV1</accession>
<reference evidence="3" key="1">
    <citation type="journal article" date="2019" name="Int. J. Syst. Evol. Microbiol.">
        <title>The Global Catalogue of Microorganisms (GCM) 10K type strain sequencing project: providing services to taxonomists for standard genome sequencing and annotation.</title>
        <authorList>
            <consortium name="The Broad Institute Genomics Platform"/>
            <consortium name="The Broad Institute Genome Sequencing Center for Infectious Disease"/>
            <person name="Wu L."/>
            <person name="Ma J."/>
        </authorList>
    </citation>
    <scope>NUCLEOTIDE SEQUENCE [LARGE SCALE GENOMIC DNA]</scope>
    <source>
        <strain evidence="3">JCM 4505</strain>
    </source>
</reference>
<gene>
    <name evidence="2" type="ORF">GCM10010302_63110</name>
</gene>
<organism evidence="2 3">
    <name type="scientific">Streptomyces polychromogenes</name>
    <dbReference type="NCBI Taxonomy" id="67342"/>
    <lineage>
        <taxon>Bacteria</taxon>
        <taxon>Bacillati</taxon>
        <taxon>Actinomycetota</taxon>
        <taxon>Actinomycetes</taxon>
        <taxon>Kitasatosporales</taxon>
        <taxon>Streptomycetaceae</taxon>
        <taxon>Streptomyces</taxon>
    </lineage>
</organism>
<protein>
    <submittedName>
        <fullName evidence="2">Uncharacterized protein</fullName>
    </submittedName>
</protein>
<proteinExistence type="predicted"/>
<evidence type="ECO:0000256" key="1">
    <source>
        <dbReference type="SAM" id="MobiDB-lite"/>
    </source>
</evidence>
<dbReference type="EMBL" id="BAAABV010000024">
    <property type="protein sequence ID" value="GAA0315276.1"/>
    <property type="molecule type" value="Genomic_DNA"/>
</dbReference>
<sequence>MGLEGGMGGMGGMGGTERKGRAGVVGAELPRHHNGRLPRGCTPLRADPGSGPAISPPCPEQRMRTLAVIYPRIYLAILYFQVADACSVGRCSGEWWDGLVTVGLVEEANQYAAPVNAATHLGEAVAGDRGTAPASVPAFVAAQLGGAIGPSAVTAAR</sequence>
<keyword evidence="3" id="KW-1185">Reference proteome</keyword>
<name>A0ABP3FGV1_9ACTN</name>
<comment type="caution">
    <text evidence="2">The sequence shown here is derived from an EMBL/GenBank/DDBJ whole genome shotgun (WGS) entry which is preliminary data.</text>
</comment>
<evidence type="ECO:0000313" key="3">
    <source>
        <dbReference type="Proteomes" id="UP001501867"/>
    </source>
</evidence>